<dbReference type="CDD" id="cd04301">
    <property type="entry name" value="NAT_SF"/>
    <property type="match status" value="1"/>
</dbReference>
<dbReference type="Proteomes" id="UP000178646">
    <property type="component" value="Unassembled WGS sequence"/>
</dbReference>
<gene>
    <name evidence="4" type="ORF">A2W59_01815</name>
</gene>
<dbReference type="AlphaFoldDB" id="A0A1G2PUI3"/>
<evidence type="ECO:0000313" key="4">
    <source>
        <dbReference type="EMBL" id="OHA51271.1"/>
    </source>
</evidence>
<accession>A0A1G2PUI3</accession>
<name>A0A1G2PUI3_9BACT</name>
<sequence>MNNVSLVIREARKDDFEWVESVMQNTLEPYYGGDHRLHAKRIFNAHINGGVDSLGFFSFEQRMFIAEIRGKKAGIIHLVGKRQATYKISPLIVAPEFQGRFGIGSQLLDHAESYVRGHQARQIYCTVAEKNIAALQFFFRKGFIKAGSSDSHYKTGVTEVMLYKPLYGVSKVASLDQHHVSVLPLDETNTEMKEQVGRLLLDNLQNSFEGINDGWVHALFNGYSRRNTLDVNAKYKLIYVAVDSTGRVIGVAGATPKKGNPIKLMPFIATNIVAFEALLIDIPHQLVLFGHKLYIHINPTADEVISLQRLGWKLNAVMPSAYCLDVITQQWSFNIGETTMRTMRIKQRFYDFILSGKKPLEVRVGYSAINSIKVGEHIRLMTSTESSEVKVKNIRRYKTFEEMLKIETWDSIAPDAKSCEEVFSLLKQIYPPQKEKLGVVVFEFTKVAK</sequence>
<dbReference type="InterPro" id="IPR015947">
    <property type="entry name" value="PUA-like_sf"/>
</dbReference>
<dbReference type="Pfam" id="PF00583">
    <property type="entry name" value="Acetyltransf_1"/>
    <property type="match status" value="1"/>
</dbReference>
<dbReference type="SUPFAM" id="SSF88697">
    <property type="entry name" value="PUA domain-like"/>
    <property type="match status" value="1"/>
</dbReference>
<dbReference type="InterPro" id="IPR007374">
    <property type="entry name" value="ASCH_domain"/>
</dbReference>
<dbReference type="Pfam" id="PF04266">
    <property type="entry name" value="ASCH"/>
    <property type="match status" value="1"/>
</dbReference>
<dbReference type="EMBL" id="MHSU01000005">
    <property type="protein sequence ID" value="OHA51271.1"/>
    <property type="molecule type" value="Genomic_DNA"/>
</dbReference>
<dbReference type="Gene3D" id="2.30.130.30">
    <property type="entry name" value="Hypothetical protein"/>
    <property type="match status" value="1"/>
</dbReference>
<dbReference type="InterPro" id="IPR016181">
    <property type="entry name" value="Acyl_CoA_acyltransferase"/>
</dbReference>
<dbReference type="PANTHER" id="PTHR43800">
    <property type="entry name" value="PEPTIDYL-LYSINE N-ACETYLTRANSFERASE YJAB"/>
    <property type="match status" value="1"/>
</dbReference>
<organism evidence="4 5">
    <name type="scientific">Candidatus Terrybacteria bacterium RIFCSPHIGHO2_02_41_19</name>
    <dbReference type="NCBI Taxonomy" id="1802364"/>
    <lineage>
        <taxon>Bacteria</taxon>
        <taxon>Candidatus Terryibacteriota</taxon>
    </lineage>
</organism>
<dbReference type="PANTHER" id="PTHR43800:SF1">
    <property type="entry name" value="PEPTIDYL-LYSINE N-ACETYLTRANSFERASE YJAB"/>
    <property type="match status" value="1"/>
</dbReference>
<proteinExistence type="predicted"/>
<comment type="caution">
    <text evidence="4">The sequence shown here is derived from an EMBL/GenBank/DDBJ whole genome shotgun (WGS) entry which is preliminary data.</text>
</comment>
<dbReference type="PROSITE" id="PS51186">
    <property type="entry name" value="GNAT"/>
    <property type="match status" value="1"/>
</dbReference>
<dbReference type="InterPro" id="IPR000182">
    <property type="entry name" value="GNAT_dom"/>
</dbReference>
<dbReference type="GO" id="GO:0016747">
    <property type="term" value="F:acyltransferase activity, transferring groups other than amino-acyl groups"/>
    <property type="evidence" value="ECO:0007669"/>
    <property type="project" value="InterPro"/>
</dbReference>
<keyword evidence="1" id="KW-0808">Transferase</keyword>
<evidence type="ECO:0000256" key="2">
    <source>
        <dbReference type="ARBA" id="ARBA00023315"/>
    </source>
</evidence>
<keyword evidence="2" id="KW-0012">Acyltransferase</keyword>
<dbReference type="Gene3D" id="3.40.630.30">
    <property type="match status" value="1"/>
</dbReference>
<evidence type="ECO:0000313" key="5">
    <source>
        <dbReference type="Proteomes" id="UP000178646"/>
    </source>
</evidence>
<reference evidence="4 5" key="1">
    <citation type="journal article" date="2016" name="Nat. Commun.">
        <title>Thousands of microbial genomes shed light on interconnected biogeochemical processes in an aquifer system.</title>
        <authorList>
            <person name="Anantharaman K."/>
            <person name="Brown C.T."/>
            <person name="Hug L.A."/>
            <person name="Sharon I."/>
            <person name="Castelle C.J."/>
            <person name="Probst A.J."/>
            <person name="Thomas B.C."/>
            <person name="Singh A."/>
            <person name="Wilkins M.J."/>
            <person name="Karaoz U."/>
            <person name="Brodie E.L."/>
            <person name="Williams K.H."/>
            <person name="Hubbard S.S."/>
            <person name="Banfield J.F."/>
        </authorList>
    </citation>
    <scope>NUCLEOTIDE SEQUENCE [LARGE SCALE GENOMIC DNA]</scope>
</reference>
<evidence type="ECO:0000256" key="1">
    <source>
        <dbReference type="ARBA" id="ARBA00022679"/>
    </source>
</evidence>
<evidence type="ECO:0000259" key="3">
    <source>
        <dbReference type="PROSITE" id="PS51186"/>
    </source>
</evidence>
<feature type="domain" description="N-acetyltransferase" evidence="3">
    <location>
        <begin position="6"/>
        <end position="167"/>
    </location>
</feature>
<protein>
    <recommendedName>
        <fullName evidence="3">N-acetyltransferase domain-containing protein</fullName>
    </recommendedName>
</protein>
<dbReference type="SUPFAM" id="SSF55729">
    <property type="entry name" value="Acyl-CoA N-acyltransferases (Nat)"/>
    <property type="match status" value="1"/>
</dbReference>